<comment type="caution">
    <text evidence="2">The sequence shown here is derived from an EMBL/GenBank/DDBJ whole genome shotgun (WGS) entry which is preliminary data.</text>
</comment>
<dbReference type="InterPro" id="IPR050312">
    <property type="entry name" value="IolE/XylAMocC-like"/>
</dbReference>
<dbReference type="Pfam" id="PF01261">
    <property type="entry name" value="AP_endonuc_2"/>
    <property type="match status" value="1"/>
</dbReference>
<protein>
    <submittedName>
        <fullName evidence="2">TIM barrel protein</fullName>
    </submittedName>
</protein>
<evidence type="ECO:0000259" key="1">
    <source>
        <dbReference type="Pfam" id="PF01261"/>
    </source>
</evidence>
<dbReference type="EMBL" id="JAGRPV010000001">
    <property type="protein sequence ID" value="MDI4643742.1"/>
    <property type="molecule type" value="Genomic_DNA"/>
</dbReference>
<sequence length="339" mass="38012">MSGLDKAADLAGDKAGYSFSTCWNIKRHTRGSEMIEEIRSLGFRQVELNYNVTEELLATIEPMIERGEIGVSSVHNTFPHVADPDYGTDSVLLGFEDAERRGRAIELLVRSAEYAHRYGAKAVVVHPGEVPFPYDISRSLQEIYREQGPDAEAYRILWEEMLERRQALAGGYLARIRDSLEQASETLAARGYDLILGIETRSRCNQIPTLAEARWIIDQLKGSPVKLWFDIGHGMMMERMGLYDNAAELPGLIDDIGGLHIHETIGLSDHWCPYVHSGDDETFDLYLEAIDRVPLKVYELKAACEPEAIHRSHAILQQKLSARKKAFDSEPAANGGIRA</sequence>
<dbReference type="InterPro" id="IPR013022">
    <property type="entry name" value="Xyl_isomerase-like_TIM-brl"/>
</dbReference>
<evidence type="ECO:0000313" key="3">
    <source>
        <dbReference type="Proteomes" id="UP001161691"/>
    </source>
</evidence>
<evidence type="ECO:0000313" key="2">
    <source>
        <dbReference type="EMBL" id="MDI4643742.1"/>
    </source>
</evidence>
<gene>
    <name evidence="2" type="ORF">KB449_02170</name>
</gene>
<dbReference type="Gene3D" id="3.20.20.150">
    <property type="entry name" value="Divalent-metal-dependent TIM barrel enzymes"/>
    <property type="match status" value="1"/>
</dbReference>
<dbReference type="InterPro" id="IPR036237">
    <property type="entry name" value="Xyl_isomerase-like_sf"/>
</dbReference>
<dbReference type="Proteomes" id="UP001161691">
    <property type="component" value="Unassembled WGS sequence"/>
</dbReference>
<feature type="domain" description="Xylose isomerase-like TIM barrel" evidence="1">
    <location>
        <begin position="36"/>
        <end position="265"/>
    </location>
</feature>
<accession>A0ABT6TA86</accession>
<proteinExistence type="predicted"/>
<dbReference type="RefSeq" id="WP_282906792.1">
    <property type="nucleotide sequence ID" value="NZ_JAGRPV010000001.1"/>
</dbReference>
<dbReference type="SUPFAM" id="SSF51658">
    <property type="entry name" value="Xylose isomerase-like"/>
    <property type="match status" value="1"/>
</dbReference>
<name>A0ABT6TA86_9BACL</name>
<dbReference type="PANTHER" id="PTHR12110">
    <property type="entry name" value="HYDROXYPYRUVATE ISOMERASE"/>
    <property type="match status" value="1"/>
</dbReference>
<organism evidence="2 3">
    <name type="scientific">Cohnella hashimotonis</name>
    <dbReference type="NCBI Taxonomy" id="2826895"/>
    <lineage>
        <taxon>Bacteria</taxon>
        <taxon>Bacillati</taxon>
        <taxon>Bacillota</taxon>
        <taxon>Bacilli</taxon>
        <taxon>Bacillales</taxon>
        <taxon>Paenibacillaceae</taxon>
        <taxon>Cohnella</taxon>
    </lineage>
</organism>
<keyword evidence="3" id="KW-1185">Reference proteome</keyword>
<dbReference type="PANTHER" id="PTHR12110:SF21">
    <property type="entry name" value="XYLOSE ISOMERASE-LIKE TIM BARREL DOMAIN-CONTAINING PROTEIN"/>
    <property type="match status" value="1"/>
</dbReference>
<reference evidence="2" key="1">
    <citation type="submission" date="2023-04" db="EMBL/GenBank/DDBJ databases">
        <title>Comparative genomic analysis of Cohnella hashimotonis sp. nov., isolated from the International Space Station.</title>
        <authorList>
            <person name="Venkateswaran K."/>
            <person name="Simpson A."/>
        </authorList>
    </citation>
    <scope>NUCLEOTIDE SEQUENCE</scope>
    <source>
        <strain evidence="2">F6_2S_P_1</strain>
    </source>
</reference>